<evidence type="ECO:0000256" key="1">
    <source>
        <dbReference type="SAM" id="MobiDB-lite"/>
    </source>
</evidence>
<organism evidence="2">
    <name type="scientific">viral metagenome</name>
    <dbReference type="NCBI Taxonomy" id="1070528"/>
    <lineage>
        <taxon>unclassified sequences</taxon>
        <taxon>metagenomes</taxon>
        <taxon>organismal metagenomes</taxon>
    </lineage>
</organism>
<accession>A0A6C0AZG2</accession>
<feature type="compositionally biased region" description="Basic and acidic residues" evidence="1">
    <location>
        <begin position="180"/>
        <end position="194"/>
    </location>
</feature>
<name>A0A6C0AZG2_9ZZZZ</name>
<dbReference type="EMBL" id="MN739042">
    <property type="protein sequence ID" value="QHS85212.1"/>
    <property type="molecule type" value="Genomic_DNA"/>
</dbReference>
<dbReference type="AlphaFoldDB" id="A0A6C0AZG2"/>
<sequence>MSEQFLSEVTLEYLMNKEQYAKYISQNKPSVKSANKKDKKFYKKRIYDLTRQLINNEPKEELFPDIIYAFDNYVKMCIDYFKVLDKRDILQEEHDASQLEDDINGKNDKIVTMEEQLESDKLIMRTFHIREPNSLEKLVKRKITRVREKPPIIPVQKEINLKDPLLKNKGIRKKNNINNKYEESSKDEKNKESK</sequence>
<feature type="region of interest" description="Disordered" evidence="1">
    <location>
        <begin position="170"/>
        <end position="194"/>
    </location>
</feature>
<evidence type="ECO:0000313" key="2">
    <source>
        <dbReference type="EMBL" id="QHS85212.1"/>
    </source>
</evidence>
<proteinExistence type="predicted"/>
<protein>
    <submittedName>
        <fullName evidence="2">Uncharacterized protein</fullName>
    </submittedName>
</protein>
<reference evidence="2" key="1">
    <citation type="journal article" date="2020" name="Nature">
        <title>Giant virus diversity and host interactions through global metagenomics.</title>
        <authorList>
            <person name="Schulz F."/>
            <person name="Roux S."/>
            <person name="Paez-Espino D."/>
            <person name="Jungbluth S."/>
            <person name="Walsh D.A."/>
            <person name="Denef V.J."/>
            <person name="McMahon K.D."/>
            <person name="Konstantinidis K.T."/>
            <person name="Eloe-Fadrosh E.A."/>
            <person name="Kyrpides N.C."/>
            <person name="Woyke T."/>
        </authorList>
    </citation>
    <scope>NUCLEOTIDE SEQUENCE</scope>
    <source>
        <strain evidence="2">GVMAG-M-3300009182-78</strain>
    </source>
</reference>